<dbReference type="SMART" id="SM01008">
    <property type="entry name" value="Ald_Xan_dh_C"/>
    <property type="match status" value="1"/>
</dbReference>
<dbReference type="InterPro" id="IPR036318">
    <property type="entry name" value="FAD-bd_PCMH-like_sf"/>
</dbReference>
<proteinExistence type="inferred from homology"/>
<dbReference type="InterPro" id="IPR001041">
    <property type="entry name" value="2Fe-2S_ferredoxin-type"/>
</dbReference>
<feature type="compositionally biased region" description="Low complexity" evidence="13">
    <location>
        <begin position="540"/>
        <end position="551"/>
    </location>
</feature>
<dbReference type="InterPro" id="IPR012675">
    <property type="entry name" value="Beta-grasp_dom_sf"/>
</dbReference>
<dbReference type="SUPFAM" id="SSF54292">
    <property type="entry name" value="2Fe-2S ferredoxin-like"/>
    <property type="match status" value="1"/>
</dbReference>
<feature type="compositionally biased region" description="Pro residues" evidence="13">
    <location>
        <begin position="89"/>
        <end position="100"/>
    </location>
</feature>
<evidence type="ECO:0000256" key="8">
    <source>
        <dbReference type="ARBA" id="ARBA00022827"/>
    </source>
</evidence>
<keyword evidence="9" id="KW-0560">Oxidoreductase</keyword>
<dbReference type="NCBIfam" id="TIGR02965">
    <property type="entry name" value="xanthine_xdhB"/>
    <property type="match status" value="1"/>
</dbReference>
<evidence type="ECO:0000256" key="2">
    <source>
        <dbReference type="ARBA" id="ARBA00001974"/>
    </source>
</evidence>
<dbReference type="Gene3D" id="3.30.365.10">
    <property type="entry name" value="Aldehyde oxidase/xanthine dehydrogenase, molybdopterin binding domain"/>
    <property type="match status" value="4"/>
</dbReference>
<comment type="cofactor">
    <cofactor evidence="2">
        <name>FAD</name>
        <dbReference type="ChEBI" id="CHEBI:57692"/>
    </cofactor>
</comment>
<keyword evidence="10" id="KW-0408">Iron</keyword>
<gene>
    <name evidence="16" type="ORF">Hsar01_03123</name>
</gene>
<comment type="cofactor">
    <cofactor evidence="12">
        <name>[2Fe-2S] cluster</name>
        <dbReference type="ChEBI" id="CHEBI:190135"/>
    </cofactor>
</comment>
<sequence>MPSLTINRRSFDLSGLPPHRSVLDFLRENRLTGTKCGCNEGDCGACTILLLESNRSPRAINACITPALSLAGREILTAEGLKGSTGVPPVNPGSPPPSSPLHPVQQAMVTHHGSQRSTGVPPVNPGSPPPSPPLNPVQQAMVTPHGSQRSTGVPPVNPGSPPPSPPLHPVQQAMVDHHGSQCGYCTPGFICSMAEAADRGITTDPAKLADQLCGNLCRCTGYRPIQTAATSLPSSLERGLQPASSSLTTDHCSLGTSTFHAPTTLADALALKADHPTAPFLAGATELGVLFNKRALRPDALISLDHIAELKQIEKTDTHWRIGAGAPLTDVEDALAGEYPILDELWPQFASRQIRHRATLGGNLATASPIGDTAPALLALDASLTLVSATGTRSIPLSDFFIAYRKTQLLPEELILTIDIPREQKGTARFFKVARRRELDISIVAAAIRIATDSDGRITEARLAYGGVAPTPIRARKTESALLNLPASEATSETILTLLATEFAPISDTRATAAYRHHLIRDLFLKFFVERRSPDRHSTSPRLPLSPLSFPLSPPAKRPSTPHESAERHVTGAALYTQDHALRRRTLHVHCVRSTVARGLLETLDTSRAAASPGVVTILTAHDIPGSNNTGCSAHDEPLFAESGIDFHGQLVAAVVAETPEQARIAASLIEVKFTALPPIIGIPAALEAQSFHTTPHTLARGEVDRALAESPHLLEGTLDIGGQEQFYLETQAALAEPDGEGGILVTSSTQHPTETQTIVAEVLGLHRHQVVVECPRMGGGFGGKESQANPVAALCALAAIKTGEPVSLQLDRDEDMATTGKRHPFHAIYKVGYGSDGLLHAADVRLYSDGGWSLDLSLPVNDRALFHLDNAYYIPHVRFRGQVCKTNVTSHTAFRGFGGPQGMVVIEEIIARVAEKTGLPPEEVRRKNFYHGSGETNTTHYGEDLGDNRLERIWTELLQSSEFQQRRAQIDDFNQSNPHHKRGLAITPVKFGISFTLKHYNQAGALVLIYADGSVQVNHGGTEMGQGLHTKILSVARRELTLPADSIRLMHTRTDKVPNTSATAASSGSDLNGMAVADACRTLRQRLTDVAAGNLGVDPNDVTLTDGIFRTSSGESLTFAETAALAYMQRVQLSATGYYKTPGLQWDWSQPNPKGRPFHYFAFGAAVTEVEVDGFTGMHRILRTDILHDVGDSLNPATDIGQIEGGYVQGAGWLTSEELKWAEHGHLLTHSASTYAIPAWSDAPADFRVSLLTDATQENTIHGSKAVGEPPLMLAISVREALRDAIHAFGKTETDLQSPLTGEVIKHAIGPMRPS</sequence>
<dbReference type="InterPro" id="IPR036884">
    <property type="entry name" value="2Fe-2S-bd_dom_sf"/>
</dbReference>
<dbReference type="Proteomes" id="UP001476282">
    <property type="component" value="Unassembled WGS sequence"/>
</dbReference>
<dbReference type="InterPro" id="IPR000674">
    <property type="entry name" value="Ald_Oxase/Xan_DH_a/b"/>
</dbReference>
<evidence type="ECO:0008006" key="18">
    <source>
        <dbReference type="Google" id="ProtNLM"/>
    </source>
</evidence>
<keyword evidence="6" id="KW-0001">2Fe-2S</keyword>
<evidence type="ECO:0000256" key="10">
    <source>
        <dbReference type="ARBA" id="ARBA00023004"/>
    </source>
</evidence>
<dbReference type="InterPro" id="IPR014309">
    <property type="entry name" value="Xanthine_DH_Mopterin-bd_su"/>
</dbReference>
<dbReference type="InterPro" id="IPR002888">
    <property type="entry name" value="2Fe-2S-bd"/>
</dbReference>
<dbReference type="InterPro" id="IPR046867">
    <property type="entry name" value="AldOxase/xan_DH_MoCoBD2"/>
</dbReference>
<dbReference type="RefSeq" id="WP_353567994.1">
    <property type="nucleotide sequence ID" value="NZ_BAABRI010000018.1"/>
</dbReference>
<dbReference type="PROSITE" id="PS51085">
    <property type="entry name" value="2FE2S_FER_2"/>
    <property type="match status" value="1"/>
</dbReference>
<dbReference type="InterPro" id="IPR002346">
    <property type="entry name" value="Mopterin_DH_FAD-bd"/>
</dbReference>
<dbReference type="InterPro" id="IPR037165">
    <property type="entry name" value="AldOxase/xan_DH_Mopterin-bd_sf"/>
</dbReference>
<dbReference type="PIRSF" id="PIRSF000127">
    <property type="entry name" value="Xanthine_DH"/>
    <property type="match status" value="1"/>
</dbReference>
<dbReference type="InterPro" id="IPR036856">
    <property type="entry name" value="Ald_Oxase/Xan_DH_a/b_sf"/>
</dbReference>
<dbReference type="Pfam" id="PF00941">
    <property type="entry name" value="FAD_binding_5"/>
    <property type="match status" value="1"/>
</dbReference>
<dbReference type="PROSITE" id="PS51387">
    <property type="entry name" value="FAD_PCMH"/>
    <property type="match status" value="1"/>
</dbReference>
<accession>A0ABP9UX16</accession>
<dbReference type="PANTHER" id="PTHR45444:SF3">
    <property type="entry name" value="XANTHINE DEHYDROGENASE"/>
    <property type="match status" value="1"/>
</dbReference>
<keyword evidence="5" id="KW-0285">Flavoprotein</keyword>
<organism evidence="16 17">
    <name type="scientific">Haloferula sargassicola</name>
    <dbReference type="NCBI Taxonomy" id="490096"/>
    <lineage>
        <taxon>Bacteria</taxon>
        <taxon>Pseudomonadati</taxon>
        <taxon>Verrucomicrobiota</taxon>
        <taxon>Verrucomicrobiia</taxon>
        <taxon>Verrucomicrobiales</taxon>
        <taxon>Verrucomicrobiaceae</taxon>
        <taxon>Haloferula</taxon>
    </lineage>
</organism>
<comment type="caution">
    <text evidence="16">The sequence shown here is derived from an EMBL/GenBank/DDBJ whole genome shotgun (WGS) entry which is preliminary data.</text>
</comment>
<dbReference type="PROSITE" id="PS00197">
    <property type="entry name" value="2FE2S_FER_1"/>
    <property type="match status" value="1"/>
</dbReference>
<dbReference type="Pfam" id="PF20256">
    <property type="entry name" value="MoCoBD_2"/>
    <property type="match status" value="1"/>
</dbReference>
<dbReference type="Gene3D" id="3.30.465.10">
    <property type="match status" value="1"/>
</dbReference>
<dbReference type="InterPro" id="IPR016208">
    <property type="entry name" value="Ald_Oxase/xanthine_DH-like"/>
</dbReference>
<evidence type="ECO:0000313" key="17">
    <source>
        <dbReference type="Proteomes" id="UP001476282"/>
    </source>
</evidence>
<protein>
    <recommendedName>
        <fullName evidence="18">Xanthine dehydrogenase</fullName>
    </recommendedName>
</protein>
<evidence type="ECO:0000256" key="13">
    <source>
        <dbReference type="SAM" id="MobiDB-lite"/>
    </source>
</evidence>
<dbReference type="InterPro" id="IPR016167">
    <property type="entry name" value="FAD-bd_PCMH_sub1"/>
</dbReference>
<evidence type="ECO:0000256" key="7">
    <source>
        <dbReference type="ARBA" id="ARBA00022723"/>
    </source>
</evidence>
<dbReference type="Pfam" id="PF03450">
    <property type="entry name" value="CO_deh_flav_C"/>
    <property type="match status" value="1"/>
</dbReference>
<dbReference type="Gene3D" id="3.30.390.50">
    <property type="entry name" value="CO dehydrogenase flavoprotein, C-terminal domain"/>
    <property type="match status" value="1"/>
</dbReference>
<dbReference type="InterPro" id="IPR005107">
    <property type="entry name" value="CO_DH_flav_C"/>
</dbReference>
<dbReference type="SMART" id="SM01092">
    <property type="entry name" value="CO_deh_flav_C"/>
    <property type="match status" value="1"/>
</dbReference>
<evidence type="ECO:0000256" key="11">
    <source>
        <dbReference type="ARBA" id="ARBA00023014"/>
    </source>
</evidence>
<dbReference type="SUPFAM" id="SSF56003">
    <property type="entry name" value="Molybdenum cofactor-binding domain"/>
    <property type="match status" value="1"/>
</dbReference>
<keyword evidence="11" id="KW-0411">Iron-sulfur</keyword>
<dbReference type="InterPro" id="IPR036010">
    <property type="entry name" value="2Fe-2S_ferredoxin-like_sf"/>
</dbReference>
<evidence type="ECO:0000256" key="4">
    <source>
        <dbReference type="ARBA" id="ARBA00022505"/>
    </source>
</evidence>
<evidence type="ECO:0000256" key="5">
    <source>
        <dbReference type="ARBA" id="ARBA00022630"/>
    </source>
</evidence>
<dbReference type="Gene3D" id="1.10.150.120">
    <property type="entry name" value="[2Fe-2S]-binding domain"/>
    <property type="match status" value="1"/>
</dbReference>
<evidence type="ECO:0000259" key="15">
    <source>
        <dbReference type="PROSITE" id="PS51387"/>
    </source>
</evidence>
<evidence type="ECO:0000259" key="14">
    <source>
        <dbReference type="PROSITE" id="PS51085"/>
    </source>
</evidence>
<dbReference type="SUPFAM" id="SSF47741">
    <property type="entry name" value="CO dehydrogenase ISP C-domain like"/>
    <property type="match status" value="1"/>
</dbReference>
<name>A0ABP9UX16_9BACT</name>
<evidence type="ECO:0000256" key="6">
    <source>
        <dbReference type="ARBA" id="ARBA00022714"/>
    </source>
</evidence>
<evidence type="ECO:0000256" key="1">
    <source>
        <dbReference type="ARBA" id="ARBA00001924"/>
    </source>
</evidence>
<dbReference type="Pfam" id="PF01315">
    <property type="entry name" value="Ald_Xan_dh_C"/>
    <property type="match status" value="1"/>
</dbReference>
<feature type="region of interest" description="Disordered" evidence="13">
    <location>
        <begin position="534"/>
        <end position="568"/>
    </location>
</feature>
<dbReference type="Pfam" id="PF00111">
    <property type="entry name" value="Fer2"/>
    <property type="match status" value="1"/>
</dbReference>
<feature type="region of interest" description="Disordered" evidence="13">
    <location>
        <begin position="81"/>
        <end position="171"/>
    </location>
</feature>
<dbReference type="SUPFAM" id="SSF56176">
    <property type="entry name" value="FAD-binding/transporter-associated domain-like"/>
    <property type="match status" value="1"/>
</dbReference>
<evidence type="ECO:0000313" key="16">
    <source>
        <dbReference type="EMBL" id="GAA5483889.1"/>
    </source>
</evidence>
<dbReference type="InterPro" id="IPR006058">
    <property type="entry name" value="2Fe2S_fd_BS"/>
</dbReference>
<evidence type="ECO:0000256" key="3">
    <source>
        <dbReference type="ARBA" id="ARBA00006849"/>
    </source>
</evidence>
<feature type="domain" description="2Fe-2S ferredoxin-type" evidence="14">
    <location>
        <begin position="2"/>
        <end position="81"/>
    </location>
</feature>
<evidence type="ECO:0000256" key="12">
    <source>
        <dbReference type="ARBA" id="ARBA00034078"/>
    </source>
</evidence>
<dbReference type="SUPFAM" id="SSF55447">
    <property type="entry name" value="CO dehydrogenase flavoprotein C-terminal domain-like"/>
    <property type="match status" value="1"/>
</dbReference>
<comment type="cofactor">
    <cofactor evidence="1">
        <name>Mo-molybdopterin</name>
        <dbReference type="ChEBI" id="CHEBI:71302"/>
    </cofactor>
</comment>
<comment type="similarity">
    <text evidence="3">Belongs to the xanthine dehydrogenase family.</text>
</comment>
<dbReference type="CDD" id="cd00207">
    <property type="entry name" value="fer2"/>
    <property type="match status" value="1"/>
</dbReference>
<keyword evidence="7" id="KW-0479">Metal-binding</keyword>
<dbReference type="Gene3D" id="3.90.1170.50">
    <property type="entry name" value="Aldehyde oxidase/xanthine dehydrogenase, a/b hammerhead"/>
    <property type="match status" value="1"/>
</dbReference>
<dbReference type="SUPFAM" id="SSF54665">
    <property type="entry name" value="CO dehydrogenase molybdoprotein N-domain-like"/>
    <property type="match status" value="1"/>
</dbReference>
<dbReference type="InterPro" id="IPR036683">
    <property type="entry name" value="CO_DH_flav_C_dom_sf"/>
</dbReference>
<feature type="compositionally biased region" description="Polar residues" evidence="13">
    <location>
        <begin position="137"/>
        <end position="151"/>
    </location>
</feature>
<evidence type="ECO:0000256" key="9">
    <source>
        <dbReference type="ARBA" id="ARBA00023002"/>
    </source>
</evidence>
<dbReference type="Gene3D" id="3.30.43.10">
    <property type="entry name" value="Uridine Diphospho-n-acetylenolpyruvylglucosamine Reductase, domain 2"/>
    <property type="match status" value="1"/>
</dbReference>
<keyword evidence="4" id="KW-0500">Molybdenum</keyword>
<dbReference type="PANTHER" id="PTHR45444">
    <property type="entry name" value="XANTHINE DEHYDROGENASE"/>
    <property type="match status" value="1"/>
</dbReference>
<dbReference type="Pfam" id="PF02738">
    <property type="entry name" value="MoCoBD_1"/>
    <property type="match status" value="1"/>
</dbReference>
<keyword evidence="8" id="KW-0274">FAD</keyword>
<feature type="compositionally biased region" description="Pro residues" evidence="13">
    <location>
        <begin position="122"/>
        <end position="135"/>
    </location>
</feature>
<feature type="domain" description="FAD-binding PCMH-type" evidence="15">
    <location>
        <begin position="252"/>
        <end position="425"/>
    </location>
</feature>
<dbReference type="EMBL" id="BAABRI010000018">
    <property type="protein sequence ID" value="GAA5483889.1"/>
    <property type="molecule type" value="Genomic_DNA"/>
</dbReference>
<reference evidence="16 17" key="1">
    <citation type="submission" date="2024-02" db="EMBL/GenBank/DDBJ databases">
        <title>Haloferula sargassicola NBRC 104335.</title>
        <authorList>
            <person name="Ichikawa N."/>
            <person name="Katano-Makiyama Y."/>
            <person name="Hidaka K."/>
        </authorList>
    </citation>
    <scope>NUCLEOTIDE SEQUENCE [LARGE SCALE GENOMIC DNA]</scope>
    <source>
        <strain evidence="16 17">NBRC 104335</strain>
    </source>
</reference>
<feature type="compositionally biased region" description="Pro residues" evidence="13">
    <location>
        <begin position="155"/>
        <end position="168"/>
    </location>
</feature>
<dbReference type="InterPro" id="IPR016169">
    <property type="entry name" value="FAD-bd_PCMH_sub2"/>
</dbReference>
<dbReference type="InterPro" id="IPR016166">
    <property type="entry name" value="FAD-bd_PCMH"/>
</dbReference>
<dbReference type="Pfam" id="PF01799">
    <property type="entry name" value="Fer2_2"/>
    <property type="match status" value="1"/>
</dbReference>
<dbReference type="InterPro" id="IPR008274">
    <property type="entry name" value="AldOxase/xan_DH_MoCoBD1"/>
</dbReference>
<dbReference type="Gene3D" id="3.10.20.30">
    <property type="match status" value="1"/>
</dbReference>
<keyword evidence="17" id="KW-1185">Reference proteome</keyword>